<keyword evidence="1" id="KW-0812">Transmembrane</keyword>
<accession>A0A1Q9C950</accession>
<feature type="transmembrane region" description="Helical" evidence="1">
    <location>
        <begin position="141"/>
        <end position="162"/>
    </location>
</feature>
<keyword evidence="3" id="KW-1185">Reference proteome</keyword>
<evidence type="ECO:0000256" key="1">
    <source>
        <dbReference type="SAM" id="Phobius"/>
    </source>
</evidence>
<name>A0A1Q9C950_SYMMI</name>
<keyword evidence="1" id="KW-0472">Membrane</keyword>
<protein>
    <submittedName>
        <fullName evidence="2">Uncharacterized protein</fullName>
    </submittedName>
</protein>
<reference evidence="2 3" key="1">
    <citation type="submission" date="2016-02" db="EMBL/GenBank/DDBJ databases">
        <title>Genome analysis of coral dinoflagellate symbionts highlights evolutionary adaptations to a symbiotic lifestyle.</title>
        <authorList>
            <person name="Aranda M."/>
            <person name="Li Y."/>
            <person name="Liew Y.J."/>
            <person name="Baumgarten S."/>
            <person name="Simakov O."/>
            <person name="Wilson M."/>
            <person name="Piel J."/>
            <person name="Ashoor H."/>
            <person name="Bougouffa S."/>
            <person name="Bajic V.B."/>
            <person name="Ryu T."/>
            <person name="Ravasi T."/>
            <person name="Bayer T."/>
            <person name="Micklem G."/>
            <person name="Kim H."/>
            <person name="Bhak J."/>
            <person name="Lajeunesse T.C."/>
            <person name="Voolstra C.R."/>
        </authorList>
    </citation>
    <scope>NUCLEOTIDE SEQUENCE [LARGE SCALE GENOMIC DNA]</scope>
    <source>
        <strain evidence="2 3">CCMP2467</strain>
    </source>
</reference>
<gene>
    <name evidence="2" type="ORF">AK812_SmicGene40280</name>
</gene>
<evidence type="ECO:0000313" key="2">
    <source>
        <dbReference type="EMBL" id="OLP79444.1"/>
    </source>
</evidence>
<dbReference type="Proteomes" id="UP000186817">
    <property type="component" value="Unassembled WGS sequence"/>
</dbReference>
<evidence type="ECO:0000313" key="3">
    <source>
        <dbReference type="Proteomes" id="UP000186817"/>
    </source>
</evidence>
<dbReference type="EMBL" id="LSRX01001485">
    <property type="protein sequence ID" value="OLP79444.1"/>
    <property type="molecule type" value="Genomic_DNA"/>
</dbReference>
<comment type="caution">
    <text evidence="2">The sequence shown here is derived from an EMBL/GenBank/DDBJ whole genome shotgun (WGS) entry which is preliminary data.</text>
</comment>
<organism evidence="2 3">
    <name type="scientific">Symbiodinium microadriaticum</name>
    <name type="common">Dinoflagellate</name>
    <name type="synonym">Zooxanthella microadriatica</name>
    <dbReference type="NCBI Taxonomy" id="2951"/>
    <lineage>
        <taxon>Eukaryota</taxon>
        <taxon>Sar</taxon>
        <taxon>Alveolata</taxon>
        <taxon>Dinophyceae</taxon>
        <taxon>Suessiales</taxon>
        <taxon>Symbiodiniaceae</taxon>
        <taxon>Symbiodinium</taxon>
    </lineage>
</organism>
<proteinExistence type="predicted"/>
<sequence length="213" mass="24080">MLVAYRDLMNSLMKFCDQNSDCGIWYTIAETTSQFTCANSESTKCREIYDKYDHIVTGGRARNCQLTISGYSPLEIATGRRQPDLMDVETGTPPEQLSSNPPDEVILAAEPDHVIVHPVTMIRMVKCQLTMRICHLRVSSLNRILTMILSSLALVVILPLFLPEAACAQVPVPNDRMETQTWTCFMIRMVTVEDLLHEAVHTETGTWLWPFAE</sequence>
<keyword evidence="1" id="KW-1133">Transmembrane helix</keyword>
<dbReference type="AlphaFoldDB" id="A0A1Q9C950"/>